<accession>A0A7T8FZN5</accession>
<proteinExistence type="predicted"/>
<dbReference type="EMBL" id="MT224147">
    <property type="protein sequence ID" value="QQP18748.1"/>
    <property type="molecule type" value="Viral_cRNA"/>
</dbReference>
<protein>
    <recommendedName>
        <fullName evidence="3">Glycoprotein</fullName>
    </recommendedName>
</protein>
<name>A0A7T8FZN5_9RHAB</name>
<keyword evidence="1" id="KW-0812">Transmembrane</keyword>
<keyword evidence="1" id="KW-1133">Transmembrane helix</keyword>
<evidence type="ECO:0000313" key="2">
    <source>
        <dbReference type="EMBL" id="QQP18748.1"/>
    </source>
</evidence>
<evidence type="ECO:0000256" key="1">
    <source>
        <dbReference type="SAM" id="Phobius"/>
    </source>
</evidence>
<organism evidence="2">
    <name type="scientific">Soybean thrips rhabdo-like virus 1</name>
    <dbReference type="NCBI Taxonomy" id="2802235"/>
    <lineage>
        <taxon>Viruses</taxon>
        <taxon>Riboviria</taxon>
        <taxon>Orthornavirae</taxon>
        <taxon>Negarnaviricota</taxon>
        <taxon>Haploviricotina</taxon>
        <taxon>Monjiviricetes</taxon>
        <taxon>Mononegavirales</taxon>
        <taxon>Rhabdoviridae</taxon>
        <taxon>Alpharhabdovirinae</taxon>
        <taxon>Betathriprhavirus</taxon>
        <taxon>Betathriprhavirus variabilis</taxon>
    </lineage>
</organism>
<evidence type="ECO:0008006" key="3">
    <source>
        <dbReference type="Google" id="ProtNLM"/>
    </source>
</evidence>
<sequence length="445" mass="50545">MKSFFVLLAWACFASALDCETSTKLSYDRESFIKCETLLSTHGKCEEKEHIQVAVQVLGGYQHATGELEYDATLVTECVTMPLRMGRNVIHKVLNERKPISEESLMIQDPSKLVYPSQSCSWNWFSTSSIEVSSNVRIRSKVLAVISPFQNLIKVNDEICSENDHSISNKIKVSCGNKIWTSDQDKSEITSKIVKSIDLRVCPRNGKLVEYETGIVLGKEKYCILTINSEAFLLTSDHLLIKPDKSWNISSLVECVDKRIEVIDEEKFLAQKMEEESYLQSEGELICRTLLSCKKDCNDTSLLNLLNDYEFGKPGRFFQINKTNSDYLMKSCYHDIDNERDKSVNLKGMRDNVTKAVFDMLLRKTESANVYLVDESDAEQVIPVIIKEHSYIGWVGLCVFILLFICLCWKCGCLTLCKTSKVKMTKIPTVSYHVSESDNPLKGIV</sequence>
<feature type="transmembrane region" description="Helical" evidence="1">
    <location>
        <begin position="391"/>
        <end position="417"/>
    </location>
</feature>
<keyword evidence="1" id="KW-0472">Membrane</keyword>
<reference evidence="2" key="1">
    <citation type="journal article" date="2020" name="Viruses">
        <title>Soybean Thrips (Thysanoptera: Thripidae) Harbor Highly Diverse Populations of Arthropod, Fungal and Plant Viruses.</title>
        <authorList>
            <person name="Thekke-Veetil T."/>
            <person name="Lagos-Kutz D."/>
            <person name="McCoppin N.K."/>
            <person name="Hartman G.L."/>
            <person name="Ju H.K."/>
            <person name="Lim H.S."/>
            <person name="Domier L.L."/>
        </authorList>
    </citation>
    <scope>NUCLEOTIDE SEQUENCE</scope>
    <source>
        <strain evidence="2">STN1</strain>
    </source>
</reference>